<dbReference type="GeneID" id="14914767"/>
<dbReference type="RefSeq" id="XP_004336204.1">
    <property type="nucleotide sequence ID" value="XM_004336156.1"/>
</dbReference>
<keyword evidence="2" id="KW-1185">Reference proteome</keyword>
<organism evidence="1 2">
    <name type="scientific">Acanthamoeba castellanii (strain ATCC 30010 / Neff)</name>
    <dbReference type="NCBI Taxonomy" id="1257118"/>
    <lineage>
        <taxon>Eukaryota</taxon>
        <taxon>Amoebozoa</taxon>
        <taxon>Discosea</taxon>
        <taxon>Longamoebia</taxon>
        <taxon>Centramoebida</taxon>
        <taxon>Acanthamoebidae</taxon>
        <taxon>Acanthamoeba</taxon>
    </lineage>
</organism>
<dbReference type="AlphaFoldDB" id="L8GPZ9"/>
<dbReference type="KEGG" id="acan:ACA1_020660"/>
<gene>
    <name evidence="1" type="ORF">ACA1_020660</name>
</gene>
<dbReference type="Proteomes" id="UP000011083">
    <property type="component" value="Unassembled WGS sequence"/>
</dbReference>
<dbReference type="EMBL" id="KB008069">
    <property type="protein sequence ID" value="ELR14191.1"/>
    <property type="molecule type" value="Genomic_DNA"/>
</dbReference>
<sequence length="121" mass="13469">MSDRTLAEIVDRAQVAEAPISRQQAKRCRRTLDCVAIRRILATSEAEAAFKAHFDSVVAAYVYGTCREVQRRTGLALPRFTSMDDVTFFVLPDFGRNHGVWTVVANIESPRLEALLESAGI</sequence>
<accession>L8GPZ9</accession>
<proteinExistence type="predicted"/>
<dbReference type="VEuPathDB" id="AmoebaDB:ACA1_020660"/>
<protein>
    <submittedName>
        <fullName evidence="1">Uncharacterized protein</fullName>
    </submittedName>
</protein>
<reference evidence="1 2" key="1">
    <citation type="journal article" date="2013" name="Genome Biol.">
        <title>Genome of Acanthamoeba castellanii highlights extensive lateral gene transfer and early evolution of tyrosine kinase signaling.</title>
        <authorList>
            <person name="Clarke M."/>
            <person name="Lohan A.J."/>
            <person name="Liu B."/>
            <person name="Lagkouvardos I."/>
            <person name="Roy S."/>
            <person name="Zafar N."/>
            <person name="Bertelli C."/>
            <person name="Schilde C."/>
            <person name="Kianianmomeni A."/>
            <person name="Burglin T.R."/>
            <person name="Frech C."/>
            <person name="Turcotte B."/>
            <person name="Kopec K.O."/>
            <person name="Synnott J.M."/>
            <person name="Choo C."/>
            <person name="Paponov I."/>
            <person name="Finkler A."/>
            <person name="Soon Heng Tan C."/>
            <person name="Hutchins A.P."/>
            <person name="Weinmeier T."/>
            <person name="Rattei T."/>
            <person name="Chu J.S."/>
            <person name="Gimenez G."/>
            <person name="Irimia M."/>
            <person name="Rigden D.J."/>
            <person name="Fitzpatrick D.A."/>
            <person name="Lorenzo-Morales J."/>
            <person name="Bateman A."/>
            <person name="Chiu C.H."/>
            <person name="Tang P."/>
            <person name="Hegemann P."/>
            <person name="Fromm H."/>
            <person name="Raoult D."/>
            <person name="Greub G."/>
            <person name="Miranda-Saavedra D."/>
            <person name="Chen N."/>
            <person name="Nash P."/>
            <person name="Ginger M.L."/>
            <person name="Horn M."/>
            <person name="Schaap P."/>
            <person name="Caler L."/>
            <person name="Loftus B."/>
        </authorList>
    </citation>
    <scope>NUCLEOTIDE SEQUENCE [LARGE SCALE GENOMIC DNA]</scope>
    <source>
        <strain evidence="1 2">Neff</strain>
    </source>
</reference>
<evidence type="ECO:0000313" key="1">
    <source>
        <dbReference type="EMBL" id="ELR14191.1"/>
    </source>
</evidence>
<name>L8GPZ9_ACACF</name>
<evidence type="ECO:0000313" key="2">
    <source>
        <dbReference type="Proteomes" id="UP000011083"/>
    </source>
</evidence>